<dbReference type="Gene3D" id="3.50.50.60">
    <property type="entry name" value="FAD/NAD(P)-binding domain"/>
    <property type="match status" value="2"/>
</dbReference>
<evidence type="ECO:0000313" key="1">
    <source>
        <dbReference type="EMBL" id="KAA8887101.1"/>
    </source>
</evidence>
<protein>
    <submittedName>
        <fullName evidence="1">NAD(P)/FAD-dependent oxidoreductase</fullName>
    </submittedName>
</protein>
<dbReference type="Proteomes" id="UP000323876">
    <property type="component" value="Unassembled WGS sequence"/>
</dbReference>
<dbReference type="PANTHER" id="PTHR42877">
    <property type="entry name" value="L-ORNITHINE N(5)-MONOOXYGENASE-RELATED"/>
    <property type="match status" value="1"/>
</dbReference>
<evidence type="ECO:0000313" key="2">
    <source>
        <dbReference type="Proteomes" id="UP000323876"/>
    </source>
</evidence>
<reference evidence="1 2" key="1">
    <citation type="submission" date="2019-09" db="EMBL/GenBank/DDBJ databases">
        <authorList>
            <person name="Wang X."/>
        </authorList>
    </citation>
    <scope>NUCLEOTIDE SEQUENCE [LARGE SCALE GENOMIC DNA]</scope>
    <source>
        <strain evidence="1 2">CICC 11023</strain>
    </source>
</reference>
<dbReference type="AlphaFoldDB" id="A0A5N0EIA8"/>
<proteinExistence type="predicted"/>
<gene>
    <name evidence="1" type="ORF">F3087_19505</name>
</gene>
<dbReference type="EMBL" id="VXLC01000008">
    <property type="protein sequence ID" value="KAA8887101.1"/>
    <property type="molecule type" value="Genomic_DNA"/>
</dbReference>
<keyword evidence="2" id="KW-1185">Reference proteome</keyword>
<dbReference type="PRINTS" id="PR00368">
    <property type="entry name" value="FADPNR"/>
</dbReference>
<dbReference type="PANTHER" id="PTHR42877:SF4">
    <property type="entry name" value="FAD_NAD(P)-BINDING DOMAIN-CONTAINING PROTEIN-RELATED"/>
    <property type="match status" value="1"/>
</dbReference>
<dbReference type="InterPro" id="IPR051209">
    <property type="entry name" value="FAD-bind_Monooxygenase_sf"/>
</dbReference>
<dbReference type="SUPFAM" id="SSF51905">
    <property type="entry name" value="FAD/NAD(P)-binding domain"/>
    <property type="match status" value="1"/>
</dbReference>
<name>A0A5N0EIA8_9NOCA</name>
<organism evidence="1 2">
    <name type="scientific">Nocardia colli</name>
    <dbReference type="NCBI Taxonomy" id="2545717"/>
    <lineage>
        <taxon>Bacteria</taxon>
        <taxon>Bacillati</taxon>
        <taxon>Actinomycetota</taxon>
        <taxon>Actinomycetes</taxon>
        <taxon>Mycobacteriales</taxon>
        <taxon>Nocardiaceae</taxon>
        <taxon>Nocardia</taxon>
    </lineage>
</organism>
<dbReference type="PRINTS" id="PR00411">
    <property type="entry name" value="PNDRDTASEI"/>
</dbReference>
<dbReference type="RefSeq" id="WP_150403432.1">
    <property type="nucleotide sequence ID" value="NZ_VXLC01000008.1"/>
</dbReference>
<dbReference type="OrthoDB" id="5168853at2"/>
<accession>A0A5N0EIA8</accession>
<dbReference type="InterPro" id="IPR036188">
    <property type="entry name" value="FAD/NAD-bd_sf"/>
</dbReference>
<comment type="caution">
    <text evidence="1">The sequence shown here is derived from an EMBL/GenBank/DDBJ whole genome shotgun (WGS) entry which is preliminary data.</text>
</comment>
<dbReference type="Pfam" id="PF13738">
    <property type="entry name" value="Pyr_redox_3"/>
    <property type="match status" value="1"/>
</dbReference>
<sequence>MPNSSGEPTPDHEVLIIGAGFGGVATAIELRRAGIHDFLLIEKHDGIGGTWHINTYPGLAVDIPAIFYSLSRMPFTTSSRFFPPGHEIKQYIEGVVDAYGLRPKIRLNTRVTAARWDEEAHLWRGTLDNGEELTARFVVGALGILEEPKLPDIPGVQTFAGKSVHTARWDHDYDYAGKRIAVIGTGATALQLIPELAKIAGHLTVFQRTPIWLAPKPDFRIDWGLDRFLGRVTPVRKAIRAGIAAGIDVGLVGGLLSMRRMPQFMPYLTRAGGALYRAWLRDPELAEKLTPTYAPGCKRPSMSNDYFKTFKQKDRVALITEKIERITESGVITADGVEHEIDVLVCATGFRVCERGFSPVFSVYGESGEELGDYWHEHNYHAYQGVSVANWPNLFLVGCGPNTIIPSSILVTIENNAAHARRAIVEARKRNATKVDVTKQAYDDFAEFCLRRTEGSMWVTEPCAGSNTYYVNYQGQLAIRPTTGMNQWWGNRHFPFRDYTFSTRLPRPVAAALPEAVAVS</sequence>